<dbReference type="OrthoDB" id="9789398at2"/>
<dbReference type="AlphaFoldDB" id="A0A4T2C7H1"/>
<gene>
    <name evidence="5" type="ORF">D4765_02845</name>
</gene>
<keyword evidence="6" id="KW-1185">Reference proteome</keyword>
<organism evidence="5 6">
    <name type="scientific">Subtercola vilae</name>
    <dbReference type="NCBI Taxonomy" id="2056433"/>
    <lineage>
        <taxon>Bacteria</taxon>
        <taxon>Bacillati</taxon>
        <taxon>Actinomycetota</taxon>
        <taxon>Actinomycetes</taxon>
        <taxon>Micrococcales</taxon>
        <taxon>Microbacteriaceae</taxon>
        <taxon>Subtercola</taxon>
    </lineage>
</organism>
<comment type="similarity">
    <text evidence="1">Belongs to the short-chain dehydrogenases/reductases (SDR) family.</text>
</comment>
<dbReference type="Gene3D" id="3.40.50.720">
    <property type="entry name" value="NAD(P)-binding Rossmann-like Domain"/>
    <property type="match status" value="1"/>
</dbReference>
<reference evidence="5 6" key="1">
    <citation type="journal article" date="2019" name="Microorganisms">
        <title>Systematic Affiliation and Genome Analysis of Subtercola vilae DB165(T) with Particular Emphasis on Cold Adaptation of an Isolate from a High-Altitude Cold Volcano Lake.</title>
        <authorList>
            <person name="Villalobos A.S."/>
            <person name="Wiese J."/>
            <person name="Imhoff J.F."/>
            <person name="Dorador C."/>
            <person name="Keller A."/>
            <person name="Hentschel U."/>
        </authorList>
    </citation>
    <scope>NUCLEOTIDE SEQUENCE [LARGE SCALE GENOMIC DNA]</scope>
    <source>
        <strain evidence="5 6">DB165</strain>
    </source>
</reference>
<sequence length="262" mass="26955">MTDSTLTRRADDGSYDGTVAVVTGGASGLGKAIAEELYRRGSTVYCLDLTPEQVSAPLIGVHCNIGETASVTAAIAEVVASAHQLDIVVANAGIGAQGDIEANDDDEWMRVLNINVIGSARTVRAALPHLRESSKAAIVFTSSIAAWAGLPQRALYSASKGAISALTLAVATDCLPLGIRVNAVAPGTADTPWVGRLLDSAADPAAERAALESRQPTGRLVQPNEVAEAVAYLASPTSRSTNGVILAVDGGLYSLRPRPNQG</sequence>
<dbReference type="PRINTS" id="PR00081">
    <property type="entry name" value="GDHRDH"/>
</dbReference>
<dbReference type="CDD" id="cd05233">
    <property type="entry name" value="SDR_c"/>
    <property type="match status" value="1"/>
</dbReference>
<dbReference type="InterPro" id="IPR057326">
    <property type="entry name" value="KR_dom"/>
</dbReference>
<evidence type="ECO:0000313" key="6">
    <source>
        <dbReference type="Proteomes" id="UP000306192"/>
    </source>
</evidence>
<evidence type="ECO:0000259" key="4">
    <source>
        <dbReference type="SMART" id="SM00822"/>
    </source>
</evidence>
<protein>
    <submittedName>
        <fullName evidence="5">SDR family oxidoreductase</fullName>
    </submittedName>
</protein>
<dbReference type="InterPro" id="IPR036291">
    <property type="entry name" value="NAD(P)-bd_dom_sf"/>
</dbReference>
<dbReference type="RefSeq" id="WP_136640713.1">
    <property type="nucleotide sequence ID" value="NZ_QYRT01000004.1"/>
</dbReference>
<dbReference type="PANTHER" id="PTHR24321">
    <property type="entry name" value="DEHYDROGENASES, SHORT CHAIN"/>
    <property type="match status" value="1"/>
</dbReference>
<dbReference type="SMART" id="SM00822">
    <property type="entry name" value="PKS_KR"/>
    <property type="match status" value="1"/>
</dbReference>
<dbReference type="EMBL" id="QYRT01000004">
    <property type="protein sequence ID" value="TIH40080.1"/>
    <property type="molecule type" value="Genomic_DNA"/>
</dbReference>
<dbReference type="PANTHER" id="PTHR24321:SF8">
    <property type="entry name" value="ESTRADIOL 17-BETA-DEHYDROGENASE 8-RELATED"/>
    <property type="match status" value="1"/>
</dbReference>
<evidence type="ECO:0000256" key="2">
    <source>
        <dbReference type="ARBA" id="ARBA00023002"/>
    </source>
</evidence>
<dbReference type="Pfam" id="PF13561">
    <property type="entry name" value="adh_short_C2"/>
    <property type="match status" value="1"/>
</dbReference>
<dbReference type="PROSITE" id="PS00061">
    <property type="entry name" value="ADH_SHORT"/>
    <property type="match status" value="1"/>
</dbReference>
<dbReference type="InterPro" id="IPR002347">
    <property type="entry name" value="SDR_fam"/>
</dbReference>
<dbReference type="Proteomes" id="UP000306192">
    <property type="component" value="Unassembled WGS sequence"/>
</dbReference>
<comment type="caution">
    <text evidence="5">The sequence shown here is derived from an EMBL/GenBank/DDBJ whole genome shotgun (WGS) entry which is preliminary data.</text>
</comment>
<feature type="domain" description="Ketoreductase" evidence="4">
    <location>
        <begin position="18"/>
        <end position="187"/>
    </location>
</feature>
<evidence type="ECO:0000256" key="3">
    <source>
        <dbReference type="ARBA" id="ARBA00023027"/>
    </source>
</evidence>
<evidence type="ECO:0000313" key="5">
    <source>
        <dbReference type="EMBL" id="TIH40080.1"/>
    </source>
</evidence>
<name>A0A4T2C7H1_9MICO</name>
<dbReference type="SUPFAM" id="SSF51735">
    <property type="entry name" value="NAD(P)-binding Rossmann-fold domains"/>
    <property type="match status" value="1"/>
</dbReference>
<evidence type="ECO:0000256" key="1">
    <source>
        <dbReference type="ARBA" id="ARBA00006484"/>
    </source>
</evidence>
<keyword evidence="3" id="KW-0520">NAD</keyword>
<proteinExistence type="inferred from homology"/>
<dbReference type="FunFam" id="3.40.50.720:FF:000084">
    <property type="entry name" value="Short-chain dehydrogenase reductase"/>
    <property type="match status" value="1"/>
</dbReference>
<keyword evidence="2" id="KW-0560">Oxidoreductase</keyword>
<accession>A0A4T2C7H1</accession>
<dbReference type="InterPro" id="IPR020904">
    <property type="entry name" value="Sc_DH/Rdtase_CS"/>
</dbReference>
<dbReference type="GO" id="GO:0016491">
    <property type="term" value="F:oxidoreductase activity"/>
    <property type="evidence" value="ECO:0007669"/>
    <property type="project" value="UniProtKB-KW"/>
</dbReference>